<dbReference type="EMBL" id="BGPR01007744">
    <property type="protein sequence ID" value="GBN29174.1"/>
    <property type="molecule type" value="Genomic_DNA"/>
</dbReference>
<organism evidence="1 2">
    <name type="scientific">Araneus ventricosus</name>
    <name type="common">Orbweaver spider</name>
    <name type="synonym">Epeira ventricosa</name>
    <dbReference type="NCBI Taxonomy" id="182803"/>
    <lineage>
        <taxon>Eukaryota</taxon>
        <taxon>Metazoa</taxon>
        <taxon>Ecdysozoa</taxon>
        <taxon>Arthropoda</taxon>
        <taxon>Chelicerata</taxon>
        <taxon>Arachnida</taxon>
        <taxon>Araneae</taxon>
        <taxon>Araneomorphae</taxon>
        <taxon>Entelegynae</taxon>
        <taxon>Araneoidea</taxon>
        <taxon>Araneidae</taxon>
        <taxon>Araneus</taxon>
    </lineage>
</organism>
<keyword evidence="2" id="KW-1185">Reference proteome</keyword>
<comment type="caution">
    <text evidence="1">The sequence shown here is derived from an EMBL/GenBank/DDBJ whole genome shotgun (WGS) entry which is preliminary data.</text>
</comment>
<dbReference type="AlphaFoldDB" id="A0A4Y2MS78"/>
<accession>A0A4Y2MS78</accession>
<reference evidence="1 2" key="1">
    <citation type="journal article" date="2019" name="Sci. Rep.">
        <title>Orb-weaving spider Araneus ventricosus genome elucidates the spidroin gene catalogue.</title>
        <authorList>
            <person name="Kono N."/>
            <person name="Nakamura H."/>
            <person name="Ohtoshi R."/>
            <person name="Moran D.A.P."/>
            <person name="Shinohara A."/>
            <person name="Yoshida Y."/>
            <person name="Fujiwara M."/>
            <person name="Mori M."/>
            <person name="Tomita M."/>
            <person name="Arakawa K."/>
        </authorList>
    </citation>
    <scope>NUCLEOTIDE SEQUENCE [LARGE SCALE GENOMIC DNA]</scope>
</reference>
<evidence type="ECO:0000313" key="2">
    <source>
        <dbReference type="Proteomes" id="UP000499080"/>
    </source>
</evidence>
<dbReference type="Proteomes" id="UP000499080">
    <property type="component" value="Unassembled WGS sequence"/>
</dbReference>
<evidence type="ECO:0000313" key="1">
    <source>
        <dbReference type="EMBL" id="GBN29174.1"/>
    </source>
</evidence>
<protein>
    <submittedName>
        <fullName evidence="1">Uncharacterized protein</fullName>
    </submittedName>
</protein>
<gene>
    <name evidence="1" type="ORF">AVEN_240785_1</name>
</gene>
<sequence length="143" mass="16516">MHGGRLRIHISTRCFTISPRCCYDFLIFYFSSYCVNSDASNHNLNYYGRQTAAGQFELSCQHVNTTGIIDATAKCELRRVFHFLQVECLFLGHDECSCFLSDFYDHFEEQSDFRSCPHSAVVTRSFRSSLNLPFLITRRTAPT</sequence>
<name>A0A4Y2MS78_ARAVE</name>
<proteinExistence type="predicted"/>